<proteinExistence type="predicted"/>
<reference evidence="1 2" key="1">
    <citation type="submission" date="2018-11" db="EMBL/GenBank/DDBJ databases">
        <title>Haplotype-resolved cattle genomes.</title>
        <authorList>
            <person name="Low W.Y."/>
            <person name="Tearle R."/>
            <person name="Bickhart D.M."/>
            <person name="Rosen B.D."/>
            <person name="Koren S."/>
            <person name="Rhie A."/>
            <person name="Hiendleder S."/>
            <person name="Phillippy A.M."/>
            <person name="Smith T.P.L."/>
            <person name="Williams J.L."/>
        </authorList>
    </citation>
    <scope>NUCLEOTIDE SEQUENCE [LARGE SCALE GENOMIC DNA]</scope>
</reference>
<organism evidence="1 2">
    <name type="scientific">Bos indicus x Bos taurus</name>
    <name type="common">Hybrid cattle</name>
    <dbReference type="NCBI Taxonomy" id="30522"/>
    <lineage>
        <taxon>Eukaryota</taxon>
        <taxon>Metazoa</taxon>
        <taxon>Chordata</taxon>
        <taxon>Craniata</taxon>
        <taxon>Vertebrata</taxon>
        <taxon>Euteleostomi</taxon>
        <taxon>Mammalia</taxon>
        <taxon>Eutheria</taxon>
        <taxon>Laurasiatheria</taxon>
        <taxon>Artiodactyla</taxon>
        <taxon>Ruminantia</taxon>
        <taxon>Pecora</taxon>
        <taxon>Bovidae</taxon>
        <taxon>Bovinae</taxon>
        <taxon>Bos</taxon>
    </lineage>
</organism>
<reference evidence="1" key="2">
    <citation type="submission" date="2025-08" db="UniProtKB">
        <authorList>
            <consortium name="Ensembl"/>
        </authorList>
    </citation>
    <scope>IDENTIFICATION</scope>
</reference>
<dbReference type="GeneTree" id="ENSGT00940000171242"/>
<evidence type="ECO:0000313" key="2">
    <source>
        <dbReference type="Proteomes" id="UP000429181"/>
    </source>
</evidence>
<accession>A0A4W2GUA3</accession>
<sequence>MEGVPRARQDGSAPVPSGSLLCNSRLSLHPGLSGMSLSAVGKALRPLGTQTQASWATLHVLHLNNPEPWNQLDPNDQYKFYSVKVDYRKLNKEGPDF</sequence>
<name>A0A4W2GUA3_BOBOX</name>
<protein>
    <submittedName>
        <fullName evidence="1">Uncharacterized protein</fullName>
    </submittedName>
</protein>
<dbReference type="Ensembl" id="ENSBIXT00005051546.1">
    <property type="protein sequence ID" value="ENSBIXP00005022789.1"/>
    <property type="gene ID" value="ENSBIXG00005006494.1"/>
</dbReference>
<evidence type="ECO:0000313" key="1">
    <source>
        <dbReference type="Ensembl" id="ENSBIXP00005022789.1"/>
    </source>
</evidence>
<dbReference type="AlphaFoldDB" id="A0A4W2GUA3"/>
<dbReference type="Proteomes" id="UP000429181">
    <property type="component" value="Chromosome 9"/>
</dbReference>